<protein>
    <submittedName>
        <fullName evidence="3">Uncharacterized protein</fullName>
    </submittedName>
</protein>
<sequence length="251" mass="28784">MIEETLRCLLLLLGIVWVIFGITYWRRLLNSSKQDPTRKATAKKEKTERADSNQERKELVRDELVGKSKPFISSSFPKVPKSSSSEKADDNPATFAELDRDKSTQRDDATDPLEEESETIPEAENEIQVAYTMEDLDEESILREELQIASEAMPELSPTAILARDLSRISQWSKQEDSLTNENEEEVCQTLRTLRGTELMDRLKEYTLQVEEAHRNLFAVLRKAEELEEEPAPSQVEAEAGEEEKPLSYYL</sequence>
<comment type="caution">
    <text evidence="3">The sequence shown here is derived from an EMBL/GenBank/DDBJ whole genome shotgun (WGS) entry which is preliminary data.</text>
</comment>
<keyword evidence="2" id="KW-0472">Membrane</keyword>
<gene>
    <name evidence="3" type="ORF">Tsumi_10330</name>
</gene>
<reference evidence="3 4" key="1">
    <citation type="journal article" date="2025" name="Int. J. Syst. Evol. Microbiol.">
        <title>Desulfovibrio falkowii sp. nov., Porphyromonas miyakawae sp. nov., Mediterraneibacter flintii sp. nov. and Owariibacterium komagatae gen. nov., sp. nov., isolated from human faeces.</title>
        <authorList>
            <person name="Hamaguchi T."/>
            <person name="Ohara M."/>
            <person name="Hisatomi A."/>
            <person name="Sekiguchi K."/>
            <person name="Takeda J.I."/>
            <person name="Ueyama J."/>
            <person name="Ito M."/>
            <person name="Nishiwaki H."/>
            <person name="Ogi T."/>
            <person name="Hirayama M."/>
            <person name="Ohkuma M."/>
            <person name="Sakamoto M."/>
            <person name="Ohno K."/>
        </authorList>
    </citation>
    <scope>NUCLEOTIDE SEQUENCE [LARGE SCALE GENOMIC DNA]</scope>
    <source>
        <strain evidence="3 4">13CB11C</strain>
    </source>
</reference>
<keyword evidence="2" id="KW-0812">Transmembrane</keyword>
<dbReference type="Proteomes" id="UP001628220">
    <property type="component" value="Unassembled WGS sequence"/>
</dbReference>
<proteinExistence type="predicted"/>
<feature type="transmembrane region" description="Helical" evidence="2">
    <location>
        <begin position="6"/>
        <end position="25"/>
    </location>
</feature>
<keyword evidence="4" id="KW-1185">Reference proteome</keyword>
<feature type="compositionally biased region" description="Basic and acidic residues" evidence="1">
    <location>
        <begin position="97"/>
        <end position="109"/>
    </location>
</feature>
<evidence type="ECO:0000256" key="2">
    <source>
        <dbReference type="SAM" id="Phobius"/>
    </source>
</evidence>
<keyword evidence="2" id="KW-1133">Transmembrane helix</keyword>
<dbReference type="RefSeq" id="WP_411915732.1">
    <property type="nucleotide sequence ID" value="NZ_BAAFSF010000003.1"/>
</dbReference>
<feature type="compositionally biased region" description="Low complexity" evidence="1">
    <location>
        <begin position="67"/>
        <end position="83"/>
    </location>
</feature>
<feature type="compositionally biased region" description="Basic and acidic residues" evidence="1">
    <location>
        <begin position="35"/>
        <end position="66"/>
    </location>
</feature>
<organism evidence="3 4">
    <name type="scientific">Porphyromonas miyakawae</name>
    <dbReference type="NCBI Taxonomy" id="3137470"/>
    <lineage>
        <taxon>Bacteria</taxon>
        <taxon>Pseudomonadati</taxon>
        <taxon>Bacteroidota</taxon>
        <taxon>Bacteroidia</taxon>
        <taxon>Bacteroidales</taxon>
        <taxon>Porphyromonadaceae</taxon>
        <taxon>Porphyromonas</taxon>
    </lineage>
</organism>
<feature type="compositionally biased region" description="Acidic residues" evidence="1">
    <location>
        <begin position="110"/>
        <end position="124"/>
    </location>
</feature>
<evidence type="ECO:0000313" key="4">
    <source>
        <dbReference type="Proteomes" id="UP001628220"/>
    </source>
</evidence>
<evidence type="ECO:0000256" key="1">
    <source>
        <dbReference type="SAM" id="MobiDB-lite"/>
    </source>
</evidence>
<name>A0ABQ0E2L0_9PORP</name>
<feature type="region of interest" description="Disordered" evidence="1">
    <location>
        <begin position="227"/>
        <end position="251"/>
    </location>
</feature>
<evidence type="ECO:0000313" key="3">
    <source>
        <dbReference type="EMBL" id="GAB1251927.1"/>
    </source>
</evidence>
<dbReference type="EMBL" id="BAAFSF010000003">
    <property type="protein sequence ID" value="GAB1251927.1"/>
    <property type="molecule type" value="Genomic_DNA"/>
</dbReference>
<accession>A0ABQ0E2L0</accession>
<feature type="region of interest" description="Disordered" evidence="1">
    <location>
        <begin position="35"/>
        <end position="124"/>
    </location>
</feature>